<proteinExistence type="predicted"/>
<keyword evidence="1 2" id="KW-0479">Metal-binding</keyword>
<dbReference type="GO" id="GO:0004222">
    <property type="term" value="F:metalloendopeptidase activity"/>
    <property type="evidence" value="ECO:0007669"/>
    <property type="project" value="UniProtKB-UniRule"/>
</dbReference>
<keyword evidence="1 2" id="KW-0482">Metalloprotease</keyword>
<dbReference type="EMBL" id="BDGG01000005">
    <property type="protein sequence ID" value="GAU99324.1"/>
    <property type="molecule type" value="Genomic_DNA"/>
</dbReference>
<dbReference type="GO" id="GO:0008270">
    <property type="term" value="F:zinc ion binding"/>
    <property type="evidence" value="ECO:0007669"/>
    <property type="project" value="UniProtKB-UniRule"/>
</dbReference>
<dbReference type="EC" id="3.4.24.-" evidence="2"/>
<feature type="binding site" evidence="1">
    <location>
        <position position="208"/>
    </location>
    <ligand>
        <name>Zn(2+)</name>
        <dbReference type="ChEBI" id="CHEBI:29105"/>
        <note>catalytic</note>
    </ligand>
</feature>
<keyword evidence="1 2" id="KW-0645">Protease</keyword>
<dbReference type="PRINTS" id="PR00480">
    <property type="entry name" value="ASTACIN"/>
</dbReference>
<reference evidence="4 5" key="1">
    <citation type="journal article" date="2016" name="Nat. Commun.">
        <title>Extremotolerant tardigrade genome and improved radiotolerance of human cultured cells by tardigrade-unique protein.</title>
        <authorList>
            <person name="Hashimoto T."/>
            <person name="Horikawa D.D."/>
            <person name="Saito Y."/>
            <person name="Kuwahara H."/>
            <person name="Kozuka-Hata H."/>
            <person name="Shin-I T."/>
            <person name="Minakuchi Y."/>
            <person name="Ohishi K."/>
            <person name="Motoyama A."/>
            <person name="Aizu T."/>
            <person name="Enomoto A."/>
            <person name="Kondo K."/>
            <person name="Tanaka S."/>
            <person name="Hara Y."/>
            <person name="Koshikawa S."/>
            <person name="Sagara H."/>
            <person name="Miura T."/>
            <person name="Yokobori S."/>
            <person name="Miyagawa K."/>
            <person name="Suzuki Y."/>
            <person name="Kubo T."/>
            <person name="Oyama M."/>
            <person name="Kohara Y."/>
            <person name="Fujiyama A."/>
            <person name="Arakawa K."/>
            <person name="Katayama T."/>
            <person name="Toyoda A."/>
            <person name="Kunieda T."/>
        </authorList>
    </citation>
    <scope>NUCLEOTIDE SEQUENCE [LARGE SCALE GENOMIC DNA]</scope>
    <source>
        <strain evidence="4 5">YOKOZUNA-1</strain>
    </source>
</reference>
<accession>A0A1D1VCG0</accession>
<dbReference type="CDD" id="cd04280">
    <property type="entry name" value="ZnMc_astacin_like"/>
    <property type="match status" value="1"/>
</dbReference>
<feature type="chain" id="PRO_5008811117" description="Metalloendopeptidase" evidence="2">
    <location>
        <begin position="24"/>
        <end position="303"/>
    </location>
</feature>
<comment type="cofactor">
    <cofactor evidence="1 2">
        <name>Zn(2+)</name>
        <dbReference type="ChEBI" id="CHEBI:29105"/>
    </cofactor>
    <text evidence="1 2">Binds 1 zinc ion per subunit.</text>
</comment>
<comment type="caution">
    <text evidence="1">Lacks conserved residue(s) required for the propagation of feature annotation.</text>
</comment>
<feature type="domain" description="Peptidase M12A" evidence="3">
    <location>
        <begin position="87"/>
        <end position="302"/>
    </location>
</feature>
<feature type="active site" evidence="1">
    <location>
        <position position="199"/>
    </location>
</feature>
<keyword evidence="5" id="KW-1185">Reference proteome</keyword>
<feature type="binding site" evidence="1">
    <location>
        <position position="202"/>
    </location>
    <ligand>
        <name>Zn(2+)</name>
        <dbReference type="ChEBI" id="CHEBI:29105"/>
        <note>catalytic</note>
    </ligand>
</feature>
<evidence type="ECO:0000256" key="2">
    <source>
        <dbReference type="RuleBase" id="RU361183"/>
    </source>
</evidence>
<name>A0A1D1VCG0_RAMVA</name>
<dbReference type="PANTHER" id="PTHR10127">
    <property type="entry name" value="DISCOIDIN, CUB, EGF, LAMININ , AND ZINC METALLOPROTEASE DOMAIN CONTAINING"/>
    <property type="match status" value="1"/>
</dbReference>
<dbReference type="OrthoDB" id="291007at2759"/>
<comment type="caution">
    <text evidence="4">The sequence shown here is derived from an EMBL/GenBank/DDBJ whole genome shotgun (WGS) entry which is preliminary data.</text>
</comment>
<dbReference type="InterPro" id="IPR001506">
    <property type="entry name" value="Peptidase_M12A"/>
</dbReference>
<evidence type="ECO:0000259" key="3">
    <source>
        <dbReference type="PROSITE" id="PS51864"/>
    </source>
</evidence>
<feature type="signal peptide" evidence="2">
    <location>
        <begin position="1"/>
        <end position="23"/>
    </location>
</feature>
<dbReference type="InterPro" id="IPR024079">
    <property type="entry name" value="MetalloPept_cat_dom_sf"/>
</dbReference>
<dbReference type="GO" id="GO:0006508">
    <property type="term" value="P:proteolysis"/>
    <property type="evidence" value="ECO:0007669"/>
    <property type="project" value="UniProtKB-KW"/>
</dbReference>
<evidence type="ECO:0000313" key="4">
    <source>
        <dbReference type="EMBL" id="GAU99324.1"/>
    </source>
</evidence>
<dbReference type="InterPro" id="IPR006026">
    <property type="entry name" value="Peptidase_Metallo"/>
</dbReference>
<gene>
    <name evidence="4" type="primary">RvY_10346</name>
    <name evidence="4" type="synonym">RvY_10346.1</name>
    <name evidence="4" type="ORF">RvY_10346-1</name>
</gene>
<dbReference type="SUPFAM" id="SSF55486">
    <property type="entry name" value="Metalloproteases ('zincins'), catalytic domain"/>
    <property type="match status" value="1"/>
</dbReference>
<sequence length="303" mass="34897">MGQFVCLLATLVAAIAFVQRTTGAPAFAIDPGKAVCFSIIQVKTFLSLLSVHPSAFSEQYDNFEKPELLEGDIAGFGKYRTAKEAIEALSSGVDRNGYYSFKWENKILYYTISIRFIDWERERIHRAIEDINNHTTGLRLVERTDATVQRNYVHIQRGGPNTGCWSYVGQIGERQFLNLEVPAYPTAPHCVHHGTIMHELIHAIGFFHEQSRTDRDEYVDINWDNIEKHQQHNFEKYDSSVITAYGQPYDHSSLMHYGMYDFAINRSIWTIRPKPLWEDIEIGKAQNMSEVDINKINLMYPPQ</sequence>
<keyword evidence="1 2" id="KW-0378">Hydrolase</keyword>
<dbReference type="AlphaFoldDB" id="A0A1D1VCG0"/>
<dbReference type="STRING" id="947166.A0A1D1VCG0"/>
<dbReference type="Proteomes" id="UP000186922">
    <property type="component" value="Unassembled WGS sequence"/>
</dbReference>
<keyword evidence="2" id="KW-0732">Signal</keyword>
<feature type="binding site" evidence="1">
    <location>
        <position position="198"/>
    </location>
    <ligand>
        <name>Zn(2+)</name>
        <dbReference type="ChEBI" id="CHEBI:29105"/>
        <note>catalytic</note>
    </ligand>
</feature>
<organism evidence="4 5">
    <name type="scientific">Ramazzottius varieornatus</name>
    <name type="common">Water bear</name>
    <name type="synonym">Tardigrade</name>
    <dbReference type="NCBI Taxonomy" id="947166"/>
    <lineage>
        <taxon>Eukaryota</taxon>
        <taxon>Metazoa</taxon>
        <taxon>Ecdysozoa</taxon>
        <taxon>Tardigrada</taxon>
        <taxon>Eutardigrada</taxon>
        <taxon>Parachela</taxon>
        <taxon>Hypsibioidea</taxon>
        <taxon>Ramazzottiidae</taxon>
        <taxon>Ramazzottius</taxon>
    </lineage>
</organism>
<dbReference type="InterPro" id="IPR034035">
    <property type="entry name" value="Astacin-like_dom"/>
</dbReference>
<keyword evidence="1 2" id="KW-0862">Zinc</keyword>
<dbReference type="PROSITE" id="PS51864">
    <property type="entry name" value="ASTACIN"/>
    <property type="match status" value="1"/>
</dbReference>
<dbReference type="Pfam" id="PF01400">
    <property type="entry name" value="Astacin"/>
    <property type="match status" value="1"/>
</dbReference>
<dbReference type="PANTHER" id="PTHR10127:SF850">
    <property type="entry name" value="METALLOENDOPEPTIDASE"/>
    <property type="match status" value="1"/>
</dbReference>
<evidence type="ECO:0000256" key="1">
    <source>
        <dbReference type="PROSITE-ProRule" id="PRU01211"/>
    </source>
</evidence>
<dbReference type="SMART" id="SM00235">
    <property type="entry name" value="ZnMc"/>
    <property type="match status" value="1"/>
</dbReference>
<protein>
    <recommendedName>
        <fullName evidence="2">Metalloendopeptidase</fullName>
        <ecNumber evidence="2">3.4.24.-</ecNumber>
    </recommendedName>
</protein>
<dbReference type="Gene3D" id="3.40.390.10">
    <property type="entry name" value="Collagenase (Catalytic Domain)"/>
    <property type="match status" value="1"/>
</dbReference>
<evidence type="ECO:0000313" key="5">
    <source>
        <dbReference type="Proteomes" id="UP000186922"/>
    </source>
</evidence>